<dbReference type="OrthoDB" id="5196525at2"/>
<name>A0A1H2FUH7_9PSED</name>
<dbReference type="EMBL" id="LT629785">
    <property type="protein sequence ID" value="SDU10981.1"/>
    <property type="molecule type" value="Genomic_DNA"/>
</dbReference>
<dbReference type="RefSeq" id="WP_090198860.1">
    <property type="nucleotide sequence ID" value="NZ_LT629785.1"/>
</dbReference>
<dbReference type="InterPro" id="IPR011991">
    <property type="entry name" value="ArsR-like_HTH"/>
</dbReference>
<dbReference type="Proteomes" id="UP000243232">
    <property type="component" value="Chromosome I"/>
</dbReference>
<gene>
    <name evidence="1" type="ORF">SAMN05216296_1822</name>
</gene>
<protein>
    <submittedName>
        <fullName evidence="1">Uncharacterized protein</fullName>
    </submittedName>
</protein>
<proteinExistence type="predicted"/>
<dbReference type="GO" id="GO:0006355">
    <property type="term" value="P:regulation of DNA-templated transcription"/>
    <property type="evidence" value="ECO:0007669"/>
    <property type="project" value="UniProtKB-ARBA"/>
</dbReference>
<dbReference type="CDD" id="cd00090">
    <property type="entry name" value="HTH_ARSR"/>
    <property type="match status" value="1"/>
</dbReference>
<keyword evidence="2" id="KW-1185">Reference proteome</keyword>
<dbReference type="SUPFAM" id="SSF46785">
    <property type="entry name" value="Winged helix' DNA-binding domain"/>
    <property type="match status" value="1"/>
</dbReference>
<dbReference type="CDD" id="cd15489">
    <property type="entry name" value="PHD_SF"/>
    <property type="match status" value="1"/>
</dbReference>
<organism evidence="1 2">
    <name type="scientific">Pseudomonas pohangensis</name>
    <dbReference type="NCBI Taxonomy" id="364197"/>
    <lineage>
        <taxon>Bacteria</taxon>
        <taxon>Pseudomonadati</taxon>
        <taxon>Pseudomonadota</taxon>
        <taxon>Gammaproteobacteria</taxon>
        <taxon>Pseudomonadales</taxon>
        <taxon>Pseudomonadaceae</taxon>
        <taxon>Pseudomonas</taxon>
    </lineage>
</organism>
<dbReference type="AlphaFoldDB" id="A0A1H2FUH7"/>
<dbReference type="Gene3D" id="1.10.10.10">
    <property type="entry name" value="Winged helix-like DNA-binding domain superfamily/Winged helix DNA-binding domain"/>
    <property type="match status" value="1"/>
</dbReference>
<dbReference type="InterPro" id="IPR036388">
    <property type="entry name" value="WH-like_DNA-bd_sf"/>
</dbReference>
<sequence>MNPKKFSRIAESLRQYRRAELRDFMDEIGENAVDTLYVDPLPGDAVLTSVLSSNTTFLLGRKGTGKSTVFARAQSELRKKQNIISIYVDVKSLYDTMQASDVVSGVVGDVTIDPGIFRAHLLRKSFLGSSLAEILKEIDKTSEAMSLWDKWRGHRKPYSELRKNIEALQSRLKDVKLDSQELPVLQQITTKWKARAQKETGKTQSAGVKVEAGGMPANVGVNFSGHASLSDFDKSLDDNEVYNEYSDVVLRSFPFDSIISEIKELVEECGLARLVIFFDDFSELSLVDQRLFVDIVLAPLNNSSNESIKLKIAGYPGRVYFGKIDPGKVDTVSLDFSSLYEASEVQTMEHAATDYASRLMRSRFEAFGEDVNDYFDDSISIEQHMRLLFETTFNVPRLMGILLHVCYLDRVSKGQKITAASLRLAARKHYENTIVKYFDRLNRYALEPFENKLDRHNQSELIKTITQEAKRVRSGISSGTVGGTYFKGVSNPPISHFIVSPELSVIFQSLEANFLLSRYKETRDKNGKPVVVYAMFYGLSEAERIAWGYPSGREYRNYFVQRCFDFSSAIHEFLSQKQTIRCGSCFTCFPLDQKPSIELYKWRCPECSDGHCSIVDLADDFAQEVSKLSNQKALDPVELDILTALHDEDEEMRASEISALIDVTYQLVGKRTSKLSDIGLVKKERKLIDGKMRSQITDRANNNYFGE</sequence>
<evidence type="ECO:0000313" key="2">
    <source>
        <dbReference type="Proteomes" id="UP000243232"/>
    </source>
</evidence>
<accession>A0A1H2FUH7</accession>
<evidence type="ECO:0000313" key="1">
    <source>
        <dbReference type="EMBL" id="SDU10981.1"/>
    </source>
</evidence>
<dbReference type="InterPro" id="IPR036390">
    <property type="entry name" value="WH_DNA-bd_sf"/>
</dbReference>
<reference evidence="2" key="1">
    <citation type="submission" date="2016-10" db="EMBL/GenBank/DDBJ databases">
        <authorList>
            <person name="Varghese N."/>
            <person name="Submissions S."/>
        </authorList>
    </citation>
    <scope>NUCLEOTIDE SEQUENCE [LARGE SCALE GENOMIC DNA]</scope>
    <source>
        <strain evidence="2">DSM 17875</strain>
    </source>
</reference>